<keyword evidence="1" id="KW-1185">Reference proteome</keyword>
<protein>
    <submittedName>
        <fullName evidence="2">Uncharacterized protein</fullName>
    </submittedName>
</protein>
<organism evidence="1 2">
    <name type="scientific">Romanomermis culicivorax</name>
    <name type="common">Nematode worm</name>
    <dbReference type="NCBI Taxonomy" id="13658"/>
    <lineage>
        <taxon>Eukaryota</taxon>
        <taxon>Metazoa</taxon>
        <taxon>Ecdysozoa</taxon>
        <taxon>Nematoda</taxon>
        <taxon>Enoplea</taxon>
        <taxon>Dorylaimia</taxon>
        <taxon>Mermithida</taxon>
        <taxon>Mermithoidea</taxon>
        <taxon>Mermithidae</taxon>
        <taxon>Romanomermis</taxon>
    </lineage>
</organism>
<dbReference type="AlphaFoldDB" id="A0A915HND9"/>
<reference evidence="2" key="1">
    <citation type="submission" date="2022-11" db="UniProtKB">
        <authorList>
            <consortium name="WormBaseParasite"/>
        </authorList>
    </citation>
    <scope>IDENTIFICATION</scope>
</reference>
<dbReference type="Proteomes" id="UP000887565">
    <property type="component" value="Unplaced"/>
</dbReference>
<name>A0A915HND9_ROMCU</name>
<accession>A0A915HND9</accession>
<dbReference type="WBParaSite" id="nRc.2.0.1.t03219-RA">
    <property type="protein sequence ID" value="nRc.2.0.1.t03219-RA"/>
    <property type="gene ID" value="nRc.2.0.1.g03219"/>
</dbReference>
<evidence type="ECO:0000313" key="2">
    <source>
        <dbReference type="WBParaSite" id="nRc.2.0.1.t03219-RA"/>
    </source>
</evidence>
<evidence type="ECO:0000313" key="1">
    <source>
        <dbReference type="Proteomes" id="UP000887565"/>
    </source>
</evidence>
<sequence>MDNIMKPVGRGQPFYKSMDNWQLHALPNGSIDVSNSTHLQLTSATPHTIDITPRANMHRKITEPSTTHHQKITEPLTTHHHLYLDI</sequence>
<proteinExistence type="predicted"/>